<reference evidence="2" key="1">
    <citation type="journal article" date="2019" name="Int. J. Syst. Evol. Microbiol.">
        <title>The Global Catalogue of Microorganisms (GCM) 10K type strain sequencing project: providing services to taxonomists for standard genome sequencing and annotation.</title>
        <authorList>
            <consortium name="The Broad Institute Genomics Platform"/>
            <consortium name="The Broad Institute Genome Sequencing Center for Infectious Disease"/>
            <person name="Wu L."/>
            <person name="Ma J."/>
        </authorList>
    </citation>
    <scope>NUCLEOTIDE SEQUENCE [LARGE SCALE GENOMIC DNA]</scope>
    <source>
        <strain evidence="2">CCUG 50353</strain>
    </source>
</reference>
<dbReference type="Proteomes" id="UP001595733">
    <property type="component" value="Unassembled WGS sequence"/>
</dbReference>
<keyword evidence="2" id="KW-1185">Reference proteome</keyword>
<organism evidence="1 2">
    <name type="scientific">Chryseomicrobium palamuruense</name>
    <dbReference type="NCBI Taxonomy" id="682973"/>
    <lineage>
        <taxon>Bacteria</taxon>
        <taxon>Bacillati</taxon>
        <taxon>Bacillota</taxon>
        <taxon>Bacilli</taxon>
        <taxon>Bacillales</taxon>
        <taxon>Caryophanaceae</taxon>
        <taxon>Chryseomicrobium</taxon>
    </lineage>
</organism>
<proteinExistence type="predicted"/>
<gene>
    <name evidence="1" type="ORF">ACFO0S_09570</name>
</gene>
<dbReference type="RefSeq" id="WP_378141751.1">
    <property type="nucleotide sequence ID" value="NZ_JBHSEF010000023.1"/>
</dbReference>
<comment type="caution">
    <text evidence="1">The sequence shown here is derived from an EMBL/GenBank/DDBJ whole genome shotgun (WGS) entry which is preliminary data.</text>
</comment>
<evidence type="ECO:0000313" key="1">
    <source>
        <dbReference type="EMBL" id="MFC4355294.1"/>
    </source>
</evidence>
<sequence>MSAFIARMIEQNAKISMEQGQQKYRAYFVNTSLYLNWKAEVDTILRTDGFNDVIVEQ</sequence>
<accession>A0ABV8UXQ4</accession>
<dbReference type="EMBL" id="JBHSEF010000023">
    <property type="protein sequence ID" value="MFC4355294.1"/>
    <property type="molecule type" value="Genomic_DNA"/>
</dbReference>
<name>A0ABV8UXQ4_9BACL</name>
<protein>
    <submittedName>
        <fullName evidence="1">Uncharacterized protein</fullName>
    </submittedName>
</protein>
<evidence type="ECO:0000313" key="2">
    <source>
        <dbReference type="Proteomes" id="UP001595733"/>
    </source>
</evidence>